<dbReference type="Gene3D" id="3.30.70.270">
    <property type="match status" value="1"/>
</dbReference>
<dbReference type="SMART" id="SM00267">
    <property type="entry name" value="GGDEF"/>
    <property type="match status" value="1"/>
</dbReference>
<name>A0A6G8RXA4_9GAMM</name>
<evidence type="ECO:0000256" key="3">
    <source>
        <dbReference type="ARBA" id="ARBA00034247"/>
    </source>
</evidence>
<dbReference type="Pfam" id="PF00990">
    <property type="entry name" value="GGDEF"/>
    <property type="match status" value="1"/>
</dbReference>
<dbReference type="GO" id="GO:0005886">
    <property type="term" value="C:plasma membrane"/>
    <property type="evidence" value="ECO:0007669"/>
    <property type="project" value="TreeGrafter"/>
</dbReference>
<proteinExistence type="predicted"/>
<dbReference type="EC" id="2.7.7.65" evidence="2"/>
<feature type="domain" description="GGDEF" evidence="5">
    <location>
        <begin position="134"/>
        <end position="270"/>
    </location>
</feature>
<feature type="transmembrane region" description="Helical" evidence="4">
    <location>
        <begin position="6"/>
        <end position="22"/>
    </location>
</feature>
<keyword evidence="4" id="KW-0812">Transmembrane</keyword>
<dbReference type="PANTHER" id="PTHR45138:SF9">
    <property type="entry name" value="DIGUANYLATE CYCLASE DGCM-RELATED"/>
    <property type="match status" value="1"/>
</dbReference>
<dbReference type="CDD" id="cd01949">
    <property type="entry name" value="GGDEF"/>
    <property type="match status" value="1"/>
</dbReference>
<reference evidence="6 7" key="1">
    <citation type="submission" date="2020-03" db="EMBL/GenBank/DDBJ databases">
        <authorList>
            <person name="Zhu W."/>
        </authorList>
    </citation>
    <scope>NUCLEOTIDE SEQUENCE [LARGE SCALE GENOMIC DNA]</scope>
    <source>
        <strain evidence="6 7">323-1</strain>
    </source>
</reference>
<dbReference type="GO" id="GO:0052621">
    <property type="term" value="F:diguanylate cyclase activity"/>
    <property type="evidence" value="ECO:0007669"/>
    <property type="project" value="UniProtKB-EC"/>
</dbReference>
<evidence type="ECO:0000313" key="6">
    <source>
        <dbReference type="EMBL" id="QIO06480.1"/>
    </source>
</evidence>
<evidence type="ECO:0000256" key="1">
    <source>
        <dbReference type="ARBA" id="ARBA00001946"/>
    </source>
</evidence>
<evidence type="ECO:0000313" key="7">
    <source>
        <dbReference type="Proteomes" id="UP000502297"/>
    </source>
</evidence>
<dbReference type="GO" id="GO:1902201">
    <property type="term" value="P:negative regulation of bacterial-type flagellum-dependent cell motility"/>
    <property type="evidence" value="ECO:0007669"/>
    <property type="project" value="TreeGrafter"/>
</dbReference>
<dbReference type="InterPro" id="IPR050469">
    <property type="entry name" value="Diguanylate_Cyclase"/>
</dbReference>
<feature type="transmembrane region" description="Helical" evidence="4">
    <location>
        <begin position="27"/>
        <end position="44"/>
    </location>
</feature>
<dbReference type="EMBL" id="CP049801">
    <property type="protein sequence ID" value="QIO06480.1"/>
    <property type="molecule type" value="Genomic_DNA"/>
</dbReference>
<accession>A0A6G8RXA4</accession>
<dbReference type="PROSITE" id="PS50887">
    <property type="entry name" value="GGDEF"/>
    <property type="match status" value="1"/>
</dbReference>
<dbReference type="AlphaFoldDB" id="A0A6G8RXA4"/>
<dbReference type="InterPro" id="IPR043128">
    <property type="entry name" value="Rev_trsase/Diguanyl_cyclase"/>
</dbReference>
<keyword evidence="4" id="KW-1133">Transmembrane helix</keyword>
<gene>
    <name evidence="6" type="ORF">G8E00_11210</name>
</gene>
<dbReference type="GO" id="GO:0043709">
    <property type="term" value="P:cell adhesion involved in single-species biofilm formation"/>
    <property type="evidence" value="ECO:0007669"/>
    <property type="project" value="TreeGrafter"/>
</dbReference>
<dbReference type="NCBIfam" id="TIGR00254">
    <property type="entry name" value="GGDEF"/>
    <property type="match status" value="1"/>
</dbReference>
<feature type="transmembrane region" description="Helical" evidence="4">
    <location>
        <begin position="50"/>
        <end position="73"/>
    </location>
</feature>
<evidence type="ECO:0000259" key="5">
    <source>
        <dbReference type="PROSITE" id="PS50887"/>
    </source>
</evidence>
<dbReference type="PANTHER" id="PTHR45138">
    <property type="entry name" value="REGULATORY COMPONENTS OF SENSORY TRANSDUCTION SYSTEM"/>
    <property type="match status" value="1"/>
</dbReference>
<evidence type="ECO:0000256" key="4">
    <source>
        <dbReference type="SAM" id="Phobius"/>
    </source>
</evidence>
<comment type="cofactor">
    <cofactor evidence="1">
        <name>Mg(2+)</name>
        <dbReference type="ChEBI" id="CHEBI:18420"/>
    </cofactor>
</comment>
<keyword evidence="7" id="KW-1185">Reference proteome</keyword>
<dbReference type="InterPro" id="IPR000160">
    <property type="entry name" value="GGDEF_dom"/>
</dbReference>
<protein>
    <recommendedName>
        <fullName evidence="2">diguanylate cyclase</fullName>
        <ecNumber evidence="2">2.7.7.65</ecNumber>
    </recommendedName>
</protein>
<keyword evidence="4" id="KW-0472">Membrane</keyword>
<comment type="catalytic activity">
    <reaction evidence="3">
        <text>2 GTP = 3',3'-c-di-GMP + 2 diphosphate</text>
        <dbReference type="Rhea" id="RHEA:24898"/>
        <dbReference type="ChEBI" id="CHEBI:33019"/>
        <dbReference type="ChEBI" id="CHEBI:37565"/>
        <dbReference type="ChEBI" id="CHEBI:58805"/>
        <dbReference type="EC" id="2.7.7.65"/>
    </reaction>
</comment>
<dbReference type="KEGG" id="asha:G8E00_11210"/>
<organism evidence="6 7">
    <name type="scientific">Acinetobacter shaoyimingii</name>
    <dbReference type="NCBI Taxonomy" id="2715164"/>
    <lineage>
        <taxon>Bacteria</taxon>
        <taxon>Pseudomonadati</taxon>
        <taxon>Pseudomonadota</taxon>
        <taxon>Gammaproteobacteria</taxon>
        <taxon>Moraxellales</taxon>
        <taxon>Moraxellaceae</taxon>
        <taxon>Acinetobacter</taxon>
    </lineage>
</organism>
<dbReference type="Proteomes" id="UP000502297">
    <property type="component" value="Chromosome"/>
</dbReference>
<evidence type="ECO:0000256" key="2">
    <source>
        <dbReference type="ARBA" id="ARBA00012528"/>
    </source>
</evidence>
<dbReference type="SUPFAM" id="SSF55073">
    <property type="entry name" value="Nucleotide cyclase"/>
    <property type="match status" value="1"/>
</dbReference>
<dbReference type="FunFam" id="3.30.70.270:FF:000001">
    <property type="entry name" value="Diguanylate cyclase domain protein"/>
    <property type="match status" value="1"/>
</dbReference>
<dbReference type="InterPro" id="IPR029787">
    <property type="entry name" value="Nucleotide_cyclase"/>
</dbReference>
<sequence length="295" mass="34054">MTWRGSLIIAFATMFAYLCSGLRPKTTFMSCMCAAIITCLFLWWDGVHRPIWIISNTLILSNLVGLALAVLAISTERIRFLQSIIIEYDKKIYSFLNEHFIRLSQQDTLTLLGNRRGFEQQLMDEIQYTQTYKKPFSLLFIDVDYFKLYNDCYGHDQGDQALIRVAQTLLRHLDDGDTAIRYGGEEFVVLLKDVQEDQAKVISQHILDDIALQKIEHRQSSIADHLTISIGLTMFNGDHDIGYSDLLKQADQALYHAKSMGRNCYYVWNREQAELNLYSDLTQLERATQVLKKTV</sequence>
<dbReference type="RefSeq" id="WP_166224682.1">
    <property type="nucleotide sequence ID" value="NZ_CP049801.1"/>
</dbReference>